<reference evidence="1 2" key="1">
    <citation type="submission" date="2024-09" db="EMBL/GenBank/DDBJ databases">
        <title>Nodulacao em especies de Leguminosae Basais da Amazonia e Caracterizacao dos Rizobios e Bacterias Associadas aos Nodulos.</title>
        <authorList>
            <person name="Jambeiro I.C.A."/>
            <person name="Lopes I.S."/>
            <person name="Aguiar E.R.G.R."/>
            <person name="Santos A.F.J."/>
            <person name="Dos Santos J.M.F."/>
            <person name="Gross E."/>
        </authorList>
    </citation>
    <scope>NUCLEOTIDE SEQUENCE [LARGE SCALE GENOMIC DNA]</scope>
    <source>
        <strain evidence="1 2">BRUESC1165</strain>
    </source>
</reference>
<accession>A0ABV6Y5L4</accession>
<evidence type="ECO:0000313" key="2">
    <source>
        <dbReference type="Proteomes" id="UP001593940"/>
    </source>
</evidence>
<sequence length="50" mass="5290">MSEEILETGCHSRDAIFVPPHAPMRVLEVLKGPAGAKPMSAVSTEMPEAA</sequence>
<dbReference type="RefSeq" id="WP_377029260.1">
    <property type="nucleotide sequence ID" value="NZ_JBHOMY010000016.1"/>
</dbReference>
<keyword evidence="2" id="KW-1185">Reference proteome</keyword>
<evidence type="ECO:0000313" key="1">
    <source>
        <dbReference type="EMBL" id="MFC1456485.1"/>
    </source>
</evidence>
<comment type="caution">
    <text evidence="1">The sequence shown here is derived from an EMBL/GenBank/DDBJ whole genome shotgun (WGS) entry which is preliminary data.</text>
</comment>
<proteinExistence type="predicted"/>
<name>A0ABV6Y5L4_9HYPH</name>
<protein>
    <submittedName>
        <fullName evidence="1">Uncharacterized protein</fullName>
    </submittedName>
</protein>
<gene>
    <name evidence="1" type="ORF">ACETIH_07070</name>
</gene>
<dbReference type="EMBL" id="JBHOMY010000016">
    <property type="protein sequence ID" value="MFC1456485.1"/>
    <property type="molecule type" value="Genomic_DNA"/>
</dbReference>
<organism evidence="1 2">
    <name type="scientific">Microvirga arabica</name>
    <dbReference type="NCBI Taxonomy" id="1128671"/>
    <lineage>
        <taxon>Bacteria</taxon>
        <taxon>Pseudomonadati</taxon>
        <taxon>Pseudomonadota</taxon>
        <taxon>Alphaproteobacteria</taxon>
        <taxon>Hyphomicrobiales</taxon>
        <taxon>Methylobacteriaceae</taxon>
        <taxon>Microvirga</taxon>
    </lineage>
</organism>
<dbReference type="Proteomes" id="UP001593940">
    <property type="component" value="Unassembled WGS sequence"/>
</dbReference>